<dbReference type="STRING" id="933944.AN215_12045"/>
<dbReference type="PROSITE" id="PS51257">
    <property type="entry name" value="PROKAR_LIPOPROTEIN"/>
    <property type="match status" value="1"/>
</dbReference>
<dbReference type="PIRSF" id="PIRSF002741">
    <property type="entry name" value="MppA"/>
    <property type="match status" value="1"/>
</dbReference>
<dbReference type="AlphaFoldDB" id="A0A1E7JPT7"/>
<comment type="similarity">
    <text evidence="2">Belongs to the bacterial solute-binding protein 5 family.</text>
</comment>
<gene>
    <name evidence="7" type="ORF">AN215_12045</name>
</gene>
<comment type="subcellular location">
    <subcellularLocation>
        <location evidence="1">Cell envelope</location>
    </subcellularLocation>
</comment>
<evidence type="ECO:0000256" key="4">
    <source>
        <dbReference type="ARBA" id="ARBA00022729"/>
    </source>
</evidence>
<dbReference type="Gene3D" id="3.90.76.10">
    <property type="entry name" value="Dipeptide-binding Protein, Domain 1"/>
    <property type="match status" value="1"/>
</dbReference>
<dbReference type="GO" id="GO:0030313">
    <property type="term" value="C:cell envelope"/>
    <property type="evidence" value="ECO:0007669"/>
    <property type="project" value="UniProtKB-SubCell"/>
</dbReference>
<evidence type="ECO:0000259" key="6">
    <source>
        <dbReference type="Pfam" id="PF00496"/>
    </source>
</evidence>
<comment type="caution">
    <text evidence="7">The sequence shown here is derived from an EMBL/GenBank/DDBJ whole genome shotgun (WGS) entry which is preliminary data.</text>
</comment>
<dbReference type="Gene3D" id="3.40.190.10">
    <property type="entry name" value="Periplasmic binding protein-like II"/>
    <property type="match status" value="1"/>
</dbReference>
<dbReference type="PANTHER" id="PTHR30290">
    <property type="entry name" value="PERIPLASMIC BINDING COMPONENT OF ABC TRANSPORTER"/>
    <property type="match status" value="1"/>
</dbReference>
<evidence type="ECO:0000256" key="5">
    <source>
        <dbReference type="SAM" id="SignalP"/>
    </source>
</evidence>
<dbReference type="SUPFAM" id="SSF53850">
    <property type="entry name" value="Periplasmic binding protein-like II"/>
    <property type="match status" value="1"/>
</dbReference>
<dbReference type="RefSeq" id="WP_070009106.1">
    <property type="nucleotide sequence ID" value="NZ_LJGS01000036.1"/>
</dbReference>
<feature type="signal peptide" evidence="5">
    <location>
        <begin position="1"/>
        <end position="23"/>
    </location>
</feature>
<feature type="chain" id="PRO_5039624904" evidence="5">
    <location>
        <begin position="24"/>
        <end position="533"/>
    </location>
</feature>
<dbReference type="Gene3D" id="3.10.105.10">
    <property type="entry name" value="Dipeptide-binding Protein, Domain 3"/>
    <property type="match status" value="1"/>
</dbReference>
<dbReference type="InterPro" id="IPR000914">
    <property type="entry name" value="SBP_5_dom"/>
</dbReference>
<dbReference type="GO" id="GO:0043190">
    <property type="term" value="C:ATP-binding cassette (ABC) transporter complex"/>
    <property type="evidence" value="ECO:0007669"/>
    <property type="project" value="InterPro"/>
</dbReference>
<keyword evidence="4 5" id="KW-0732">Signal</keyword>
<dbReference type="GO" id="GO:0015833">
    <property type="term" value="P:peptide transport"/>
    <property type="evidence" value="ECO:0007669"/>
    <property type="project" value="TreeGrafter"/>
</dbReference>
<protein>
    <submittedName>
        <fullName evidence="7">Peptide-binding protein</fullName>
    </submittedName>
</protein>
<keyword evidence="8" id="KW-1185">Reference proteome</keyword>
<evidence type="ECO:0000256" key="2">
    <source>
        <dbReference type="ARBA" id="ARBA00005695"/>
    </source>
</evidence>
<reference evidence="7 8" key="1">
    <citation type="journal article" date="2016" name="Front. Microbiol.">
        <title>Comparative Genomics Analysis of Streptomyces Species Reveals Their Adaptation to the Marine Environment and Their Diversity at the Genomic Level.</title>
        <authorList>
            <person name="Tian X."/>
            <person name="Zhang Z."/>
            <person name="Yang T."/>
            <person name="Chen M."/>
            <person name="Li J."/>
            <person name="Chen F."/>
            <person name="Yang J."/>
            <person name="Li W."/>
            <person name="Zhang B."/>
            <person name="Zhang Z."/>
            <person name="Wu J."/>
            <person name="Zhang C."/>
            <person name="Long L."/>
            <person name="Xiao J."/>
        </authorList>
    </citation>
    <scope>NUCLEOTIDE SEQUENCE [LARGE SCALE GENOMIC DNA]</scope>
    <source>
        <strain evidence="7 8">SCSIO 10390</strain>
    </source>
</reference>
<keyword evidence="3" id="KW-0813">Transport</keyword>
<feature type="domain" description="Solute-binding protein family 5" evidence="6">
    <location>
        <begin position="99"/>
        <end position="448"/>
    </location>
</feature>
<sequence length="533" mass="58304">MNRRTLTPPAMAGLLALALVACSDGVGGSDDEEKSIVVGTTARLAVTEDTPAPFDPAASYDVSSWNVMRNTLQTLLRPPRSGTDPVRDAAERCAFAYKKNDRYSCTVRDGLTFSNGNKLSAEDVEFSIERLLRINLEGGPASLFSNVDKVEATGGNKVVFHLKKPDATFPYKLATPAASIVDSETYPAGRVAKGSDGTGSGPYLVDDFDEKGRKLILARNPDYRGGPEAKNEKIELRFFGSSGALQKALTSGDIDVMNRGITSRFVDRLEAEQDDHIDLVEQTGQGVRYLVFDTEDKTVGRRAVRQAFAQVVDRKQLVGDVFPRTAEPLYSVVPGGLTGHTNSFFNEYGEPSVKAAERTLRKAKVKTPVKISLHHARTGRGGVTATEFAMLKKQLNDSGVFEADVKAEPLNSYSSAALKGKYQVYGFGWLPDFPDADNFIAPFLEKNNVLNSPYANKEIRDELIPQTRREPDRADATKSFARAQNIVADDVPVLPLWQSKQYIAAHDDITGVEWALNSSSLLQLWELDRGVSS</sequence>
<dbReference type="PANTHER" id="PTHR30290:SF10">
    <property type="entry name" value="PERIPLASMIC OLIGOPEPTIDE-BINDING PROTEIN-RELATED"/>
    <property type="match status" value="1"/>
</dbReference>
<evidence type="ECO:0000313" key="7">
    <source>
        <dbReference type="EMBL" id="OEU90250.1"/>
    </source>
</evidence>
<evidence type="ECO:0000313" key="8">
    <source>
        <dbReference type="Proteomes" id="UP000176087"/>
    </source>
</evidence>
<evidence type="ECO:0000256" key="3">
    <source>
        <dbReference type="ARBA" id="ARBA00022448"/>
    </source>
</evidence>
<dbReference type="Pfam" id="PF00496">
    <property type="entry name" value="SBP_bac_5"/>
    <property type="match status" value="1"/>
</dbReference>
<evidence type="ECO:0000256" key="1">
    <source>
        <dbReference type="ARBA" id="ARBA00004196"/>
    </source>
</evidence>
<proteinExistence type="inferred from homology"/>
<dbReference type="OrthoDB" id="9801912at2"/>
<name>A0A1E7JPT7_9ACTN</name>
<organism evidence="7 8">
    <name type="scientific">Streptomyces abyssalis</name>
    <dbReference type="NCBI Taxonomy" id="933944"/>
    <lineage>
        <taxon>Bacteria</taxon>
        <taxon>Bacillati</taxon>
        <taxon>Actinomycetota</taxon>
        <taxon>Actinomycetes</taxon>
        <taxon>Kitasatosporales</taxon>
        <taxon>Streptomycetaceae</taxon>
        <taxon>Streptomyces</taxon>
    </lineage>
</organism>
<dbReference type="Proteomes" id="UP000176087">
    <property type="component" value="Unassembled WGS sequence"/>
</dbReference>
<dbReference type="InterPro" id="IPR039424">
    <property type="entry name" value="SBP_5"/>
</dbReference>
<dbReference type="EMBL" id="LJGT01000038">
    <property type="protein sequence ID" value="OEU90250.1"/>
    <property type="molecule type" value="Genomic_DNA"/>
</dbReference>
<dbReference type="InterPro" id="IPR030678">
    <property type="entry name" value="Peptide/Ni-bd"/>
</dbReference>
<dbReference type="GO" id="GO:0042597">
    <property type="term" value="C:periplasmic space"/>
    <property type="evidence" value="ECO:0007669"/>
    <property type="project" value="UniProtKB-ARBA"/>
</dbReference>
<accession>A0A1E7JPT7</accession>
<dbReference type="GO" id="GO:1904680">
    <property type="term" value="F:peptide transmembrane transporter activity"/>
    <property type="evidence" value="ECO:0007669"/>
    <property type="project" value="TreeGrafter"/>
</dbReference>
<dbReference type="PATRIC" id="fig|933944.5.peg.5458"/>